<proteinExistence type="predicted"/>
<evidence type="ECO:0000313" key="3">
    <source>
        <dbReference type="Proteomes" id="UP001219525"/>
    </source>
</evidence>
<feature type="region of interest" description="Disordered" evidence="1">
    <location>
        <begin position="61"/>
        <end position="80"/>
    </location>
</feature>
<reference evidence="2" key="1">
    <citation type="submission" date="2023-03" db="EMBL/GenBank/DDBJ databases">
        <title>Massive genome expansion in bonnet fungi (Mycena s.s.) driven by repeated elements and novel gene families across ecological guilds.</title>
        <authorList>
            <consortium name="Lawrence Berkeley National Laboratory"/>
            <person name="Harder C.B."/>
            <person name="Miyauchi S."/>
            <person name="Viragh M."/>
            <person name="Kuo A."/>
            <person name="Thoen E."/>
            <person name="Andreopoulos B."/>
            <person name="Lu D."/>
            <person name="Skrede I."/>
            <person name="Drula E."/>
            <person name="Henrissat B."/>
            <person name="Morin E."/>
            <person name="Kohler A."/>
            <person name="Barry K."/>
            <person name="LaButti K."/>
            <person name="Morin E."/>
            <person name="Salamov A."/>
            <person name="Lipzen A."/>
            <person name="Mereny Z."/>
            <person name="Hegedus B."/>
            <person name="Baldrian P."/>
            <person name="Stursova M."/>
            <person name="Weitz H."/>
            <person name="Taylor A."/>
            <person name="Grigoriev I.V."/>
            <person name="Nagy L.G."/>
            <person name="Martin F."/>
            <person name="Kauserud H."/>
        </authorList>
    </citation>
    <scope>NUCLEOTIDE SEQUENCE</scope>
    <source>
        <strain evidence="2">9144</strain>
    </source>
</reference>
<comment type="caution">
    <text evidence="2">The sequence shown here is derived from an EMBL/GenBank/DDBJ whole genome shotgun (WGS) entry which is preliminary data.</text>
</comment>
<name>A0AAD6Y317_9AGAR</name>
<sequence>MPMNTAPTKYEFPPPGPPPYACDLPNLLFGHSIVLAGPILRLSALVPCVYEAISPVPRFDDFLSNPAPDSQPSPSTGLKQDAQFNDSDLYALAVWPVSRNDLVAYCTPSVPRPSAVPSSRPPYILTLDPFRTASGNHAGVFHGQWVIDGQPPSDVVLKSYPVKDFKLLIHELDVYTAIGHLALIVPTLHVRIMGRAAA</sequence>
<dbReference type="EMBL" id="JARJCW010000125">
    <property type="protein sequence ID" value="KAJ7192035.1"/>
    <property type="molecule type" value="Genomic_DNA"/>
</dbReference>
<gene>
    <name evidence="2" type="ORF">GGX14DRAFT_406726</name>
</gene>
<organism evidence="2 3">
    <name type="scientific">Mycena pura</name>
    <dbReference type="NCBI Taxonomy" id="153505"/>
    <lineage>
        <taxon>Eukaryota</taxon>
        <taxon>Fungi</taxon>
        <taxon>Dikarya</taxon>
        <taxon>Basidiomycota</taxon>
        <taxon>Agaricomycotina</taxon>
        <taxon>Agaricomycetes</taxon>
        <taxon>Agaricomycetidae</taxon>
        <taxon>Agaricales</taxon>
        <taxon>Marasmiineae</taxon>
        <taxon>Mycenaceae</taxon>
        <taxon>Mycena</taxon>
    </lineage>
</organism>
<keyword evidence="3" id="KW-1185">Reference proteome</keyword>
<evidence type="ECO:0000256" key="1">
    <source>
        <dbReference type="SAM" id="MobiDB-lite"/>
    </source>
</evidence>
<evidence type="ECO:0000313" key="2">
    <source>
        <dbReference type="EMBL" id="KAJ7192035.1"/>
    </source>
</evidence>
<protein>
    <submittedName>
        <fullName evidence="2">Uncharacterized protein</fullName>
    </submittedName>
</protein>
<feature type="compositionally biased region" description="Polar residues" evidence="1">
    <location>
        <begin position="67"/>
        <end position="80"/>
    </location>
</feature>
<dbReference type="AlphaFoldDB" id="A0AAD6Y317"/>
<accession>A0AAD6Y317</accession>
<dbReference type="Proteomes" id="UP001219525">
    <property type="component" value="Unassembled WGS sequence"/>
</dbReference>